<organism evidence="3 4">
    <name type="scientific">Candidatus Daviesbacteria bacterium RIFCSPHIGHO2_02_FULL_39_12</name>
    <dbReference type="NCBI Taxonomy" id="1797770"/>
    <lineage>
        <taxon>Bacteria</taxon>
        <taxon>Candidatus Daviesiibacteriota</taxon>
    </lineage>
</organism>
<feature type="transmembrane region" description="Helical" evidence="1">
    <location>
        <begin position="111"/>
        <end position="133"/>
    </location>
</feature>
<reference evidence="3 4" key="1">
    <citation type="journal article" date="2016" name="Nat. Commun.">
        <title>Thousands of microbial genomes shed light on interconnected biogeochemical processes in an aquifer system.</title>
        <authorList>
            <person name="Anantharaman K."/>
            <person name="Brown C.T."/>
            <person name="Hug L.A."/>
            <person name="Sharon I."/>
            <person name="Castelle C.J."/>
            <person name="Probst A.J."/>
            <person name="Thomas B.C."/>
            <person name="Singh A."/>
            <person name="Wilkins M.J."/>
            <person name="Karaoz U."/>
            <person name="Brodie E.L."/>
            <person name="Williams K.H."/>
            <person name="Hubbard S.S."/>
            <person name="Banfield J.F."/>
        </authorList>
    </citation>
    <scope>NUCLEOTIDE SEQUENCE [LARGE SCALE GENOMIC DNA]</scope>
</reference>
<keyword evidence="2" id="KW-0732">Signal</keyword>
<accession>A0A1F5J9L3</accession>
<dbReference type="AlphaFoldDB" id="A0A1F5J9L3"/>
<evidence type="ECO:0000256" key="2">
    <source>
        <dbReference type="SAM" id="SignalP"/>
    </source>
</evidence>
<evidence type="ECO:0008006" key="5">
    <source>
        <dbReference type="Google" id="ProtNLM"/>
    </source>
</evidence>
<keyword evidence="1" id="KW-0812">Transmembrane</keyword>
<dbReference type="Proteomes" id="UP000177042">
    <property type="component" value="Unassembled WGS sequence"/>
</dbReference>
<dbReference type="EMBL" id="MFCX01000028">
    <property type="protein sequence ID" value="OGE25324.1"/>
    <property type="molecule type" value="Genomic_DNA"/>
</dbReference>
<keyword evidence="1" id="KW-0472">Membrane</keyword>
<sequence>MKVKSQKSKVKTTAKSLKLLTFTLLLYTLTFTLYASPAYADVKIGEVFGFGSKCPDNSPAAICSLGQATSKLVIPAFSVSTAAVVIYFLLGAFKYLMSGGRKEEIEGARNMIFHAIIGFIILMFAFLILQFLLFKLFDIKEFGIIEI</sequence>
<protein>
    <recommendedName>
        <fullName evidence="5">DUF4190 domain-containing protein</fullName>
    </recommendedName>
</protein>
<keyword evidence="1" id="KW-1133">Transmembrane helix</keyword>
<feature type="chain" id="PRO_5009519003" description="DUF4190 domain-containing protein" evidence="2">
    <location>
        <begin position="41"/>
        <end position="147"/>
    </location>
</feature>
<proteinExistence type="predicted"/>
<gene>
    <name evidence="3" type="ORF">A3C26_00655</name>
</gene>
<feature type="transmembrane region" description="Helical" evidence="1">
    <location>
        <begin position="72"/>
        <end position="90"/>
    </location>
</feature>
<evidence type="ECO:0000313" key="3">
    <source>
        <dbReference type="EMBL" id="OGE25324.1"/>
    </source>
</evidence>
<name>A0A1F5J9L3_9BACT</name>
<dbReference type="Pfam" id="PF18895">
    <property type="entry name" value="T4SS_pilin"/>
    <property type="match status" value="1"/>
</dbReference>
<evidence type="ECO:0000256" key="1">
    <source>
        <dbReference type="SAM" id="Phobius"/>
    </source>
</evidence>
<evidence type="ECO:0000313" key="4">
    <source>
        <dbReference type="Proteomes" id="UP000177042"/>
    </source>
</evidence>
<dbReference type="InterPro" id="IPR043993">
    <property type="entry name" value="T4SS_pilin"/>
</dbReference>
<comment type="caution">
    <text evidence="3">The sequence shown here is derived from an EMBL/GenBank/DDBJ whole genome shotgun (WGS) entry which is preliminary data.</text>
</comment>
<feature type="signal peptide" evidence="2">
    <location>
        <begin position="1"/>
        <end position="40"/>
    </location>
</feature>